<keyword evidence="5" id="KW-0326">Glycosidase</keyword>
<keyword evidence="8" id="KW-1185">Reference proteome</keyword>
<feature type="domain" description="Carbohydrate kinase PfkB" evidence="6">
    <location>
        <begin position="406"/>
        <end position="622"/>
    </location>
</feature>
<dbReference type="SUPFAM" id="SSF110581">
    <property type="entry name" value="Indigoidine synthase A-like"/>
    <property type="match status" value="1"/>
</dbReference>
<sequence length="777" mass="82116">MAPLLALSRARGLALTSKPLLRRHLSTTTSPRFSSLLRISPEVADAIATNKPVVALESTIYTHGALGSDLQLESIVRAHGAVPAVCGILAGVPTVGLTPPEVDRMVRDGASKASRRDLAVLAAGGLLATEGGAAARHGGTTISGTMVLARLAGIRVFGTGGLGGVHRGGEVSMDVSADLTELGRTRVAVVSSGCKGFLDIARTLEYLETQGALVATFADGVPEGSPMDFPAFWARESGVRSPATVRDEREAAAMILAQERLGVESGLLFANPIPEEHAIPRVEMENAIETAVREAAEKGFTGNANTPYILKRIRELTNERSVAANKALVQTNVARAAKIAVELAKMLEGAPVTPVATSTEPEPDRQAHHPVDVLVAGSVALDLNCDFAGGVSPGKGKLVSPVPHTSNPAAISQSVGGVGHNIALAAHRVSEEGKVRLCSMVGDDIAGSTILSALQEYGLDTSCIRRLGHEYPSTRTAQYVAVNDVHKNLVLAMADMAIFSTHSFPTYWTSAVAASRPMWLVVDANWAEHDIQTWIHAGRAHGARVVFEPVSAAKSQRLFPPLKKHAAHAPPLVVWPHPSVDLCTPNQHELSAMYDAARDHGYLEHHLPWFNVLDAFGITRGARDRFVDISSAALADAGIPQQTINLLPYIPTIITKLGANGALLTTILPPDDPRLRDPEHARYVVSRSSNVGGHPDVGGVYMRLFPAVERVADVVSVNGIGDTFTGVLVAGLAMGGKVENLIDVAQRAAVLTLRSKEGVSVEVSGLKRHVRSAAEKK</sequence>
<evidence type="ECO:0000313" key="7">
    <source>
        <dbReference type="EMBL" id="KAL1844289.1"/>
    </source>
</evidence>
<dbReference type="Gene3D" id="3.40.1790.10">
    <property type="entry name" value="Indigoidine synthase domain"/>
    <property type="match status" value="1"/>
</dbReference>
<evidence type="ECO:0000256" key="3">
    <source>
        <dbReference type="ARBA" id="ARBA00023211"/>
    </source>
</evidence>
<dbReference type="InterPro" id="IPR011611">
    <property type="entry name" value="PfkB_dom"/>
</dbReference>
<dbReference type="InterPro" id="IPR022830">
    <property type="entry name" value="Indigdn_synthA-like"/>
</dbReference>
<keyword evidence="3" id="KW-0464">Manganese</keyword>
<accession>A0ABR3VQU5</accession>
<dbReference type="PANTHER" id="PTHR42909:SF1">
    <property type="entry name" value="CARBOHYDRATE KINASE PFKB DOMAIN-CONTAINING PROTEIN"/>
    <property type="match status" value="1"/>
</dbReference>
<keyword evidence="4" id="KW-0456">Lyase</keyword>
<keyword evidence="1" id="KW-0479">Metal-binding</keyword>
<dbReference type="CDD" id="cd01941">
    <property type="entry name" value="YeiC_kinase_like"/>
    <property type="match status" value="1"/>
</dbReference>
<protein>
    <recommendedName>
        <fullName evidence="6">Carbohydrate kinase PfkB domain-containing protein</fullName>
    </recommendedName>
</protein>
<dbReference type="EMBL" id="JAZGSY010000002">
    <property type="protein sequence ID" value="KAL1844289.1"/>
    <property type="molecule type" value="Genomic_DNA"/>
</dbReference>
<dbReference type="InterPro" id="IPR029056">
    <property type="entry name" value="Ribokinase-like"/>
</dbReference>
<comment type="caution">
    <text evidence="7">The sequence shown here is derived from an EMBL/GenBank/DDBJ whole genome shotgun (WGS) entry which is preliminary data.</text>
</comment>
<reference evidence="7 8" key="1">
    <citation type="journal article" date="2024" name="Commun. Biol.">
        <title>Comparative genomic analysis of thermophilic fungi reveals convergent evolutionary adaptations and gene losses.</title>
        <authorList>
            <person name="Steindorff A.S."/>
            <person name="Aguilar-Pontes M.V."/>
            <person name="Robinson A.J."/>
            <person name="Andreopoulos B."/>
            <person name="LaButti K."/>
            <person name="Kuo A."/>
            <person name="Mondo S."/>
            <person name="Riley R."/>
            <person name="Otillar R."/>
            <person name="Haridas S."/>
            <person name="Lipzen A."/>
            <person name="Grimwood J."/>
            <person name="Schmutz J."/>
            <person name="Clum A."/>
            <person name="Reid I.D."/>
            <person name="Moisan M.C."/>
            <person name="Butler G."/>
            <person name="Nguyen T.T.M."/>
            <person name="Dewar K."/>
            <person name="Conant G."/>
            <person name="Drula E."/>
            <person name="Henrissat B."/>
            <person name="Hansel C."/>
            <person name="Singer S."/>
            <person name="Hutchinson M.I."/>
            <person name="de Vries R.P."/>
            <person name="Natvig D.O."/>
            <person name="Powell A.J."/>
            <person name="Tsang A."/>
            <person name="Grigoriev I.V."/>
        </authorList>
    </citation>
    <scope>NUCLEOTIDE SEQUENCE [LARGE SCALE GENOMIC DNA]</scope>
    <source>
        <strain evidence="7 8">CBS 620.91</strain>
    </source>
</reference>
<evidence type="ECO:0000259" key="6">
    <source>
        <dbReference type="Pfam" id="PF00294"/>
    </source>
</evidence>
<name>A0ABR3VQU5_HUMIN</name>
<dbReference type="PANTHER" id="PTHR42909">
    <property type="entry name" value="ZGC:136858"/>
    <property type="match status" value="1"/>
</dbReference>
<evidence type="ECO:0000256" key="2">
    <source>
        <dbReference type="ARBA" id="ARBA00022801"/>
    </source>
</evidence>
<dbReference type="Proteomes" id="UP001583172">
    <property type="component" value="Unassembled WGS sequence"/>
</dbReference>
<evidence type="ECO:0000256" key="5">
    <source>
        <dbReference type="ARBA" id="ARBA00023295"/>
    </source>
</evidence>
<dbReference type="SUPFAM" id="SSF53613">
    <property type="entry name" value="Ribokinase-like"/>
    <property type="match status" value="1"/>
</dbReference>
<feature type="domain" description="Carbohydrate kinase PfkB" evidence="6">
    <location>
        <begin position="711"/>
        <end position="757"/>
    </location>
</feature>
<dbReference type="Pfam" id="PF00294">
    <property type="entry name" value="PfkB"/>
    <property type="match status" value="2"/>
</dbReference>
<dbReference type="Gene3D" id="3.40.1190.20">
    <property type="match status" value="1"/>
</dbReference>
<evidence type="ECO:0000256" key="4">
    <source>
        <dbReference type="ARBA" id="ARBA00023239"/>
    </source>
</evidence>
<keyword evidence="2" id="KW-0378">Hydrolase</keyword>
<evidence type="ECO:0000313" key="8">
    <source>
        <dbReference type="Proteomes" id="UP001583172"/>
    </source>
</evidence>
<proteinExistence type="predicted"/>
<organism evidence="7 8">
    <name type="scientific">Humicola insolens</name>
    <name type="common">Soft-rot fungus</name>
    <dbReference type="NCBI Taxonomy" id="85995"/>
    <lineage>
        <taxon>Eukaryota</taxon>
        <taxon>Fungi</taxon>
        <taxon>Dikarya</taxon>
        <taxon>Ascomycota</taxon>
        <taxon>Pezizomycotina</taxon>
        <taxon>Sordariomycetes</taxon>
        <taxon>Sordariomycetidae</taxon>
        <taxon>Sordariales</taxon>
        <taxon>Chaetomiaceae</taxon>
        <taxon>Mycothermus</taxon>
    </lineage>
</organism>
<dbReference type="Pfam" id="PF04227">
    <property type="entry name" value="Indigoidine_A"/>
    <property type="match status" value="1"/>
</dbReference>
<dbReference type="InterPro" id="IPR007342">
    <property type="entry name" value="PsuG"/>
</dbReference>
<evidence type="ECO:0000256" key="1">
    <source>
        <dbReference type="ARBA" id="ARBA00022723"/>
    </source>
</evidence>
<gene>
    <name evidence="7" type="ORF">VTJ49DRAFT_2346</name>
</gene>